<sequence>MHPPTFLATALPSLRRITARRLLSVLLPALAGLAWTLSSQPYGVGLSPLLIVGVLLAESPLGRFLAALAYFGVGSAALPSEVQSFFGSGCIVGIGLWVLSSTLLAAPWAWASRGWRVVAVLLIEALPPLGFFGWLSPLAVAGVLFPGMGVVGLLLCLALFWARAESMWTDDQQISAPSFLAPVSRGLFVLVVVANALYAPPAAPYGWIGVNTRVDHETDDVIAEVARNQQWINQAAAAVAAAPQDHGTPAARDAKAPAFGGAQAGAKKQGGVVVVLPEDVAGTWGPGTAAQARAAMRPGDVWLVGASVLADRVRWDGRYLNAVVGLGQRGDALLFASPVPVPGGMWKPWNREKSYTASHWWEPVRTIAGVRTWASICYDQGLAWPWLQALVQRPAVVLRVSNYWYEPAGAVAPRVEAATTAAWARLMGAAVVTAVNRG</sequence>
<protein>
    <submittedName>
        <fullName evidence="3">TraB</fullName>
    </submittedName>
</protein>
<feature type="transmembrane region" description="Helical" evidence="1">
    <location>
        <begin position="131"/>
        <end position="162"/>
    </location>
</feature>
<dbReference type="Gene3D" id="3.60.110.10">
    <property type="entry name" value="Carbon-nitrogen hydrolase"/>
    <property type="match status" value="1"/>
</dbReference>
<evidence type="ECO:0000256" key="1">
    <source>
        <dbReference type="SAM" id="Phobius"/>
    </source>
</evidence>
<evidence type="ECO:0000313" key="4">
    <source>
        <dbReference type="Proteomes" id="UP000078599"/>
    </source>
</evidence>
<dbReference type="PROSITE" id="PS50263">
    <property type="entry name" value="CN_HYDROLASE"/>
    <property type="match status" value="1"/>
</dbReference>
<feature type="transmembrane region" description="Helical" evidence="1">
    <location>
        <begin position="85"/>
        <end position="111"/>
    </location>
</feature>
<feature type="transmembrane region" description="Helical" evidence="1">
    <location>
        <begin position="49"/>
        <end position="73"/>
    </location>
</feature>
<evidence type="ECO:0000313" key="3">
    <source>
        <dbReference type="EMBL" id="CQR26403.1"/>
    </source>
</evidence>
<accession>A0ABP1Z069</accession>
<dbReference type="EMBL" id="CTRI01000001">
    <property type="protein sequence ID" value="CQR26403.1"/>
    <property type="molecule type" value="Genomic_DNA"/>
</dbReference>
<keyword evidence="1" id="KW-0812">Transmembrane</keyword>
<feature type="domain" description="CN hydrolase" evidence="2">
    <location>
        <begin position="238"/>
        <end position="438"/>
    </location>
</feature>
<keyword evidence="4" id="KW-1185">Reference proteome</keyword>
<dbReference type="RefSeq" id="WP_156055185.1">
    <property type="nucleotide sequence ID" value="NZ_LN831666.1"/>
</dbReference>
<dbReference type="InterPro" id="IPR003010">
    <property type="entry name" value="C-N_Hydrolase"/>
</dbReference>
<gene>
    <name evidence="3" type="ORF">THICB1_10146</name>
</gene>
<comment type="caution">
    <text evidence="3">The sequence shown here is derived from an EMBL/GenBank/DDBJ whole genome shotgun (WGS) entry which is preliminary data.</text>
</comment>
<organism evidence="3 4">
    <name type="scientific">Thiomonas arsenitoxydans (strain DSM 22701 / CIP 110005 / 3As)</name>
    <dbReference type="NCBI Taxonomy" id="426114"/>
    <lineage>
        <taxon>Bacteria</taxon>
        <taxon>Pseudomonadati</taxon>
        <taxon>Pseudomonadota</taxon>
        <taxon>Betaproteobacteria</taxon>
        <taxon>Burkholderiales</taxon>
        <taxon>Thiomonas</taxon>
    </lineage>
</organism>
<keyword evidence="1" id="KW-0472">Membrane</keyword>
<evidence type="ECO:0000259" key="2">
    <source>
        <dbReference type="PROSITE" id="PS50263"/>
    </source>
</evidence>
<proteinExistence type="predicted"/>
<reference evidence="3 4" key="1">
    <citation type="submission" date="2015-03" db="EMBL/GenBank/DDBJ databases">
        <authorList>
            <person name="Regsiter A."/>
            <person name="william w."/>
        </authorList>
    </citation>
    <scope>NUCLEOTIDE SEQUENCE [LARGE SCALE GENOMIC DNA]</scope>
    <source>
        <strain evidence="3 4">CB1</strain>
    </source>
</reference>
<dbReference type="InterPro" id="IPR036526">
    <property type="entry name" value="C-N_Hydrolase_sf"/>
</dbReference>
<feature type="transmembrane region" description="Helical" evidence="1">
    <location>
        <begin position="174"/>
        <end position="198"/>
    </location>
</feature>
<name>A0ABP1Z069_THIA3</name>
<keyword evidence="1" id="KW-1133">Transmembrane helix</keyword>
<dbReference type="SUPFAM" id="SSF56317">
    <property type="entry name" value="Carbon-nitrogen hydrolase"/>
    <property type="match status" value="1"/>
</dbReference>
<dbReference type="Proteomes" id="UP000078599">
    <property type="component" value="Unassembled WGS sequence"/>
</dbReference>